<dbReference type="GO" id="GO:0003676">
    <property type="term" value="F:nucleic acid binding"/>
    <property type="evidence" value="ECO:0007669"/>
    <property type="project" value="InterPro"/>
</dbReference>
<dbReference type="InterPro" id="IPR047655">
    <property type="entry name" value="Transpos_IS630-like"/>
</dbReference>
<accession>A0A8H7QL25</accession>
<proteinExistence type="predicted"/>
<dbReference type="Gene3D" id="3.30.420.10">
    <property type="entry name" value="Ribonuclease H-like superfamily/Ribonuclease H"/>
    <property type="match status" value="1"/>
</dbReference>
<feature type="region of interest" description="Disordered" evidence="1">
    <location>
        <begin position="298"/>
        <end position="319"/>
    </location>
</feature>
<dbReference type="Proteomes" id="UP000603453">
    <property type="component" value="Unassembled WGS sequence"/>
</dbReference>
<dbReference type="PANTHER" id="PTHR46564:SF1">
    <property type="entry name" value="TRANSPOSASE"/>
    <property type="match status" value="1"/>
</dbReference>
<comment type="caution">
    <text evidence="3">The sequence shown here is derived from an EMBL/GenBank/DDBJ whole genome shotgun (WGS) entry which is preliminary data.</text>
</comment>
<organism evidence="3 4">
    <name type="scientific">Mucor saturninus</name>
    <dbReference type="NCBI Taxonomy" id="64648"/>
    <lineage>
        <taxon>Eukaryota</taxon>
        <taxon>Fungi</taxon>
        <taxon>Fungi incertae sedis</taxon>
        <taxon>Mucoromycota</taxon>
        <taxon>Mucoromycotina</taxon>
        <taxon>Mucoromycetes</taxon>
        <taxon>Mucorales</taxon>
        <taxon>Mucorineae</taxon>
        <taxon>Mucoraceae</taxon>
        <taxon>Mucor</taxon>
    </lineage>
</organism>
<dbReference type="PANTHER" id="PTHR46564">
    <property type="entry name" value="TRANSPOSASE"/>
    <property type="match status" value="1"/>
</dbReference>
<dbReference type="OrthoDB" id="2217172at2759"/>
<evidence type="ECO:0000259" key="2">
    <source>
        <dbReference type="Pfam" id="PF13358"/>
    </source>
</evidence>
<dbReference type="InterPro" id="IPR009057">
    <property type="entry name" value="Homeodomain-like_sf"/>
</dbReference>
<dbReference type="NCBIfam" id="NF033545">
    <property type="entry name" value="transpos_IS630"/>
    <property type="match status" value="1"/>
</dbReference>
<sequence>MDFIYYNPSQQVSYIDMDESSDDMDFDSVAVQYGEVQMLVDIDSAHVSVPHSIEMDVEMDSLVNEFNEATLSAPKKYKKYGQDQIERFLRMLQEEGLSVPKAAEHCGIPRSSAYKLLDEFNAGNGSVLPGSASKKSKKMPKKLFPEHTAFLIELFDTNPSLVLEEVRQKLCEKFTGLEISIPGLYKHIADKCCITLKQATKYTMERDALRTVELRFSIVSQWKAAGVNFSENCVFVDEAGFNSQLMRSRAWSKKGEPALVKVHTQKGVNISIVGCISSFGTVCFSKVEPLKQSDAAQIEKEFPTQSSSKKRKAESKPAQLKKGTTAYHIVKFMESVMDILDKHDKKGMFIVMDNCRIHHSRFVVEAINNRGYKPLFMPPYSPFLNPIEECWSKIKKHIRRNPLDKSDTLTPRIAEACKQVTVSNCQGWIRHSETYWDRCLQKELGLK</sequence>
<name>A0A8H7QL25_9FUNG</name>
<dbReference type="InterPro" id="IPR036397">
    <property type="entry name" value="RNaseH_sf"/>
</dbReference>
<dbReference type="SUPFAM" id="SSF46689">
    <property type="entry name" value="Homeodomain-like"/>
    <property type="match status" value="1"/>
</dbReference>
<gene>
    <name evidence="3" type="ORF">INT47_009582</name>
</gene>
<reference evidence="3" key="1">
    <citation type="submission" date="2020-12" db="EMBL/GenBank/DDBJ databases">
        <title>Metabolic potential, ecology and presence of endohyphal bacteria is reflected in genomic diversity of Mucoromycotina.</title>
        <authorList>
            <person name="Muszewska A."/>
            <person name="Okrasinska A."/>
            <person name="Steczkiewicz K."/>
            <person name="Drgas O."/>
            <person name="Orlowska M."/>
            <person name="Perlinska-Lenart U."/>
            <person name="Aleksandrzak-Piekarczyk T."/>
            <person name="Szatraj K."/>
            <person name="Zielenkiewicz U."/>
            <person name="Pilsyk S."/>
            <person name="Malc E."/>
            <person name="Mieczkowski P."/>
            <person name="Kruszewska J.S."/>
            <person name="Biernat P."/>
            <person name="Pawlowska J."/>
        </authorList>
    </citation>
    <scope>NUCLEOTIDE SEQUENCE</scope>
    <source>
        <strain evidence="3">WA0000017839</strain>
    </source>
</reference>
<dbReference type="InterPro" id="IPR038717">
    <property type="entry name" value="Tc1-like_DDE_dom"/>
</dbReference>
<keyword evidence="4" id="KW-1185">Reference proteome</keyword>
<feature type="domain" description="Tc1-like transposase DDE" evidence="2">
    <location>
        <begin position="317"/>
        <end position="409"/>
    </location>
</feature>
<evidence type="ECO:0000313" key="3">
    <source>
        <dbReference type="EMBL" id="KAG2193531.1"/>
    </source>
</evidence>
<dbReference type="EMBL" id="JAEPRD010000229">
    <property type="protein sequence ID" value="KAG2193531.1"/>
    <property type="molecule type" value="Genomic_DNA"/>
</dbReference>
<dbReference type="Pfam" id="PF13384">
    <property type="entry name" value="HTH_23"/>
    <property type="match status" value="1"/>
</dbReference>
<dbReference type="AlphaFoldDB" id="A0A8H7QL25"/>
<evidence type="ECO:0000256" key="1">
    <source>
        <dbReference type="SAM" id="MobiDB-lite"/>
    </source>
</evidence>
<evidence type="ECO:0000313" key="4">
    <source>
        <dbReference type="Proteomes" id="UP000603453"/>
    </source>
</evidence>
<dbReference type="Pfam" id="PF13358">
    <property type="entry name" value="DDE_3"/>
    <property type="match status" value="1"/>
</dbReference>
<protein>
    <recommendedName>
        <fullName evidence="2">Tc1-like transposase DDE domain-containing protein</fullName>
    </recommendedName>
</protein>